<dbReference type="SUPFAM" id="SSF159774">
    <property type="entry name" value="YerB-like"/>
    <property type="match status" value="1"/>
</dbReference>
<evidence type="ECO:0000313" key="6">
    <source>
        <dbReference type="Proteomes" id="UP001519289"/>
    </source>
</evidence>
<evidence type="ECO:0000313" key="5">
    <source>
        <dbReference type="EMBL" id="MBP2017612.1"/>
    </source>
</evidence>
<dbReference type="Gene3D" id="3.50.90.10">
    <property type="entry name" value="YerB-like"/>
    <property type="match status" value="1"/>
</dbReference>
<gene>
    <name evidence="5" type="ORF">J2Z79_000997</name>
</gene>
<comment type="caution">
    <text evidence="5">The sequence shown here is derived from an EMBL/GenBank/DDBJ whole genome shotgun (WGS) entry which is preliminary data.</text>
</comment>
<dbReference type="InterPro" id="IPR023158">
    <property type="entry name" value="YerB-like_sf"/>
</dbReference>
<reference evidence="5 6" key="1">
    <citation type="submission" date="2021-03" db="EMBL/GenBank/DDBJ databases">
        <title>Genomic Encyclopedia of Type Strains, Phase IV (KMG-IV): sequencing the most valuable type-strain genomes for metagenomic binning, comparative biology and taxonomic classification.</title>
        <authorList>
            <person name="Goeker M."/>
        </authorList>
    </citation>
    <scope>NUCLEOTIDE SEQUENCE [LARGE SCALE GENOMIC DNA]</scope>
    <source>
        <strain evidence="5 6">DSM 27138</strain>
    </source>
</reference>
<evidence type="ECO:0000256" key="2">
    <source>
        <dbReference type="SAM" id="SignalP"/>
    </source>
</evidence>
<dbReference type="Pfam" id="PF11258">
    <property type="entry name" value="DUF3048"/>
    <property type="match status" value="1"/>
</dbReference>
<feature type="region of interest" description="Disordered" evidence="1">
    <location>
        <begin position="21"/>
        <end position="65"/>
    </location>
</feature>
<dbReference type="InterPro" id="IPR035328">
    <property type="entry name" value="DUF3048_C"/>
</dbReference>
<keyword evidence="2" id="KW-0732">Signal</keyword>
<dbReference type="Pfam" id="PF17479">
    <property type="entry name" value="DUF3048_C"/>
    <property type="match status" value="1"/>
</dbReference>
<dbReference type="EMBL" id="JAGGLG010000006">
    <property type="protein sequence ID" value="MBP2017612.1"/>
    <property type="molecule type" value="Genomic_DNA"/>
</dbReference>
<dbReference type="InterPro" id="IPR021416">
    <property type="entry name" value="DUF3048_N"/>
</dbReference>
<accession>A0ABS4JPZ3</accession>
<name>A0ABS4JPZ3_9FIRM</name>
<dbReference type="PROSITE" id="PS51257">
    <property type="entry name" value="PROKAR_LIPOPROTEIN"/>
    <property type="match status" value="1"/>
</dbReference>
<feature type="compositionally biased region" description="Pro residues" evidence="1">
    <location>
        <begin position="26"/>
        <end position="57"/>
    </location>
</feature>
<feature type="domain" description="DUF3048" evidence="4">
    <location>
        <begin position="241"/>
        <end position="337"/>
    </location>
</feature>
<protein>
    <recommendedName>
        <fullName evidence="7">DUF3048 domain-containing protein</fullName>
    </recommendedName>
</protein>
<feature type="signal peptide" evidence="2">
    <location>
        <begin position="1"/>
        <end position="20"/>
    </location>
</feature>
<evidence type="ECO:0000256" key="1">
    <source>
        <dbReference type="SAM" id="MobiDB-lite"/>
    </source>
</evidence>
<evidence type="ECO:0000259" key="3">
    <source>
        <dbReference type="Pfam" id="PF11258"/>
    </source>
</evidence>
<keyword evidence="6" id="KW-1185">Reference proteome</keyword>
<feature type="domain" description="DUF3048" evidence="3">
    <location>
        <begin position="78"/>
        <end position="208"/>
    </location>
</feature>
<feature type="chain" id="PRO_5047094052" description="DUF3048 domain-containing protein" evidence="2">
    <location>
        <begin position="21"/>
        <end position="355"/>
    </location>
</feature>
<dbReference type="RefSeq" id="WP_209465756.1">
    <property type="nucleotide sequence ID" value="NZ_JAGGLG010000006.1"/>
</dbReference>
<proteinExistence type="predicted"/>
<evidence type="ECO:0000259" key="4">
    <source>
        <dbReference type="Pfam" id="PF17479"/>
    </source>
</evidence>
<sequence>MKRILPMLLALVLLAGCAGRESGPVEPEPAPPVVENPSPAPAPEPEPATPEPDPAPAAPTLTADPVYPLAPPSHPLWAGPVAVVVENSPSARPQSGLRQADLVVETLTEAEITRFFTLFWSAPAGKIGPVRSARQGFVDMADAYNTPFAHVGGSAEALAMLEAAWGPRNLDEIYNAGGYFYRSADREAPHNVYTNTDLLGQAVADRGIDMTTVPTTARDGAVPAPGEALDVAIDWHRLNHARWVWEDGRYVRYTDGERHLDETGEPLEAVNLLFLQVGGVNRGVDLGWTLYLWDGGPATVLVAGHRYEGWWRLEPGGFVLYPAEGGQLPLLAPGQTWAHLITDESDFTISAAALE</sequence>
<dbReference type="Proteomes" id="UP001519289">
    <property type="component" value="Unassembled WGS sequence"/>
</dbReference>
<organism evidence="5 6">
    <name type="scientific">Symbiobacterium terraclitae</name>
    <dbReference type="NCBI Taxonomy" id="557451"/>
    <lineage>
        <taxon>Bacteria</taxon>
        <taxon>Bacillati</taxon>
        <taxon>Bacillota</taxon>
        <taxon>Clostridia</taxon>
        <taxon>Eubacteriales</taxon>
        <taxon>Symbiobacteriaceae</taxon>
        <taxon>Symbiobacterium</taxon>
    </lineage>
</organism>
<evidence type="ECO:0008006" key="7">
    <source>
        <dbReference type="Google" id="ProtNLM"/>
    </source>
</evidence>